<dbReference type="Proteomes" id="UP000295632">
    <property type="component" value="Unassembled WGS sequence"/>
</dbReference>
<dbReference type="GO" id="GO:0016747">
    <property type="term" value="F:acyltransferase activity, transferring groups other than amino-acyl groups"/>
    <property type="evidence" value="ECO:0007669"/>
    <property type="project" value="InterPro"/>
</dbReference>
<proteinExistence type="predicted"/>
<dbReference type="Pfam" id="PF00583">
    <property type="entry name" value="Acetyltransf_1"/>
    <property type="match status" value="1"/>
</dbReference>
<dbReference type="EMBL" id="SNYJ01000003">
    <property type="protein sequence ID" value="TDQ41457.1"/>
    <property type="molecule type" value="Genomic_DNA"/>
</dbReference>
<comment type="caution">
    <text evidence="2">The sequence shown here is derived from an EMBL/GenBank/DDBJ whole genome shotgun (WGS) entry which is preliminary data.</text>
</comment>
<organism evidence="2 3">
    <name type="scientific">Aureibacillus halotolerans</name>
    <dbReference type="NCBI Taxonomy" id="1508390"/>
    <lineage>
        <taxon>Bacteria</taxon>
        <taxon>Bacillati</taxon>
        <taxon>Bacillota</taxon>
        <taxon>Bacilli</taxon>
        <taxon>Bacillales</taxon>
        <taxon>Bacillaceae</taxon>
        <taxon>Aureibacillus</taxon>
    </lineage>
</organism>
<dbReference type="Gene3D" id="3.40.630.30">
    <property type="match status" value="1"/>
</dbReference>
<keyword evidence="3" id="KW-1185">Reference proteome</keyword>
<dbReference type="RefSeq" id="WP_166639154.1">
    <property type="nucleotide sequence ID" value="NZ_SNYJ01000003.1"/>
</dbReference>
<gene>
    <name evidence="2" type="ORF">EV213_10334</name>
</gene>
<dbReference type="CDD" id="cd04301">
    <property type="entry name" value="NAT_SF"/>
    <property type="match status" value="1"/>
</dbReference>
<evidence type="ECO:0000313" key="2">
    <source>
        <dbReference type="EMBL" id="TDQ41457.1"/>
    </source>
</evidence>
<keyword evidence="2" id="KW-0689">Ribosomal protein</keyword>
<feature type="domain" description="N-acetyltransferase" evidence="1">
    <location>
        <begin position="1"/>
        <end position="148"/>
    </location>
</feature>
<dbReference type="PROSITE" id="PS51186">
    <property type="entry name" value="GNAT"/>
    <property type="match status" value="1"/>
</dbReference>
<evidence type="ECO:0000313" key="3">
    <source>
        <dbReference type="Proteomes" id="UP000295632"/>
    </source>
</evidence>
<dbReference type="GO" id="GO:0005840">
    <property type="term" value="C:ribosome"/>
    <property type="evidence" value="ECO:0007669"/>
    <property type="project" value="UniProtKB-KW"/>
</dbReference>
<evidence type="ECO:0000259" key="1">
    <source>
        <dbReference type="PROSITE" id="PS51186"/>
    </source>
</evidence>
<name>A0A4V3D5U2_9BACI</name>
<dbReference type="SUPFAM" id="SSF55729">
    <property type="entry name" value="Acyl-CoA N-acyltransferases (Nat)"/>
    <property type="match status" value="1"/>
</dbReference>
<accession>A0A4V3D5U2</accession>
<dbReference type="InterPro" id="IPR000182">
    <property type="entry name" value="GNAT_dom"/>
</dbReference>
<sequence length="148" mass="17199">MIRVATLSDLSAITVLKLKMFKEVGKEHMLRDDFLQVVENTYKELYDAGRATHFVIEQEHTIVACAGAFIKEDIPYCFYKEAQYGFIGDVYVEHEFRNQGYARMLTNEVIAWLSLKEINTVRLLASDQAKMLYKSIGFKETDEMILQR</sequence>
<protein>
    <submittedName>
        <fullName evidence="2">Ribosomal protein S18 acetylase RimI-like enzyme</fullName>
    </submittedName>
</protein>
<dbReference type="InterPro" id="IPR016181">
    <property type="entry name" value="Acyl_CoA_acyltransferase"/>
</dbReference>
<dbReference type="AlphaFoldDB" id="A0A4V3D5U2"/>
<reference evidence="2 3" key="1">
    <citation type="submission" date="2019-03" db="EMBL/GenBank/DDBJ databases">
        <title>Genomic Encyclopedia of Type Strains, Phase IV (KMG-IV): sequencing the most valuable type-strain genomes for metagenomic binning, comparative biology and taxonomic classification.</title>
        <authorList>
            <person name="Goeker M."/>
        </authorList>
    </citation>
    <scope>NUCLEOTIDE SEQUENCE [LARGE SCALE GENOMIC DNA]</scope>
    <source>
        <strain evidence="2 3">DSM 28697</strain>
    </source>
</reference>
<keyword evidence="2" id="KW-0687">Ribonucleoprotein</keyword>